<feature type="region of interest" description="Disordered" evidence="1">
    <location>
        <begin position="353"/>
        <end position="402"/>
    </location>
</feature>
<feature type="compositionally biased region" description="Pro residues" evidence="1">
    <location>
        <begin position="386"/>
        <end position="399"/>
    </location>
</feature>
<gene>
    <name evidence="3" type="ORF">B296_00008184</name>
</gene>
<name>A0A427AAL4_ENSVE</name>
<feature type="region of interest" description="Disordered" evidence="1">
    <location>
        <begin position="162"/>
        <end position="183"/>
    </location>
</feature>
<organism evidence="3 4">
    <name type="scientific">Ensete ventricosum</name>
    <name type="common">Abyssinian banana</name>
    <name type="synonym">Musa ensete</name>
    <dbReference type="NCBI Taxonomy" id="4639"/>
    <lineage>
        <taxon>Eukaryota</taxon>
        <taxon>Viridiplantae</taxon>
        <taxon>Streptophyta</taxon>
        <taxon>Embryophyta</taxon>
        <taxon>Tracheophyta</taxon>
        <taxon>Spermatophyta</taxon>
        <taxon>Magnoliopsida</taxon>
        <taxon>Liliopsida</taxon>
        <taxon>Zingiberales</taxon>
        <taxon>Musaceae</taxon>
        <taxon>Ensete</taxon>
    </lineage>
</organism>
<accession>A0A427AAL4</accession>
<feature type="non-terminal residue" evidence="3">
    <location>
        <position position="1"/>
    </location>
</feature>
<proteinExistence type="predicted"/>
<dbReference type="PANTHER" id="PTHR33223">
    <property type="entry name" value="CCHC-TYPE DOMAIN-CONTAINING PROTEIN"/>
    <property type="match status" value="1"/>
</dbReference>
<feature type="domain" description="Retrotransposon gag" evidence="2">
    <location>
        <begin position="228"/>
        <end position="319"/>
    </location>
</feature>
<feature type="compositionally biased region" description="Basic and acidic residues" evidence="1">
    <location>
        <begin position="353"/>
        <end position="367"/>
    </location>
</feature>
<sequence>NRGGHGSRADSELFLEDDNRPGVPFTHIQPRVVCGQDRGFPRPHQPSPTTSGYGANHSLVPTPARAFDSSLIGSPGGTPTNGVTVAPNHGAPPEVDAPQRQVVEARAASPTPTPIRSQSHPCDPIQTEPDLDTLSSYVADYLREQVRRVHQWLDEVQNEVLKSRGEDEESSTGGSPFTPEIQAKPLPTTFRLPALEPYDGSGDPMEHIAAFRAQMALYDTSDALMCRAFSTTLRGSARIWYSRLKPAFIPSFDLLPKEFEINFLTRARPKPTTASLLGMAQGGDEPLSQFVGWFISQVQGISYLHPSLAIQALLTGLRPSRFFWSLIERPPATLPEMLQRVYQYVVAETLVEGKREETKRPRGEHSRGHPTPPSKMRENRSGMLPARPPPPPPPPPPSIPLNSTRTEIFFQIRERGLLKAPNPMKSHLERHDKRRYCRFHREYVHDTKECHDLQYQIEDLIRRGHLRQYIREQSSLPDGRPPRDSSPRPKGSVEKQIDVIFGGPTSGGNSSSARKAYARSEVGKRPLHDEKLDVTFKSRGEEQSRGQDPTQSREKLAPNWEGPYRVIEVVRDETYTLAIMEGRQPMGLGQVASNLVQLLFKGLVCSECLISLPPGLLELLLQLRCTPLGLGNRLRTSVRF</sequence>
<dbReference type="PANTHER" id="PTHR33223:SF10">
    <property type="entry name" value="AMINOTRANSFERASE-LIKE PLANT MOBILE DOMAIN-CONTAINING PROTEIN"/>
    <property type="match status" value="1"/>
</dbReference>
<dbReference type="AlphaFoldDB" id="A0A427AAL4"/>
<dbReference type="Proteomes" id="UP000287651">
    <property type="component" value="Unassembled WGS sequence"/>
</dbReference>
<evidence type="ECO:0000256" key="1">
    <source>
        <dbReference type="SAM" id="MobiDB-lite"/>
    </source>
</evidence>
<evidence type="ECO:0000313" key="3">
    <source>
        <dbReference type="EMBL" id="RRT73241.1"/>
    </source>
</evidence>
<dbReference type="InterPro" id="IPR005162">
    <property type="entry name" value="Retrotrans_gag_dom"/>
</dbReference>
<feature type="region of interest" description="Disordered" evidence="1">
    <location>
        <begin position="107"/>
        <end position="130"/>
    </location>
</feature>
<dbReference type="EMBL" id="AMZH03003152">
    <property type="protein sequence ID" value="RRT73241.1"/>
    <property type="molecule type" value="Genomic_DNA"/>
</dbReference>
<feature type="compositionally biased region" description="Basic and acidic residues" evidence="1">
    <location>
        <begin position="521"/>
        <end position="556"/>
    </location>
</feature>
<comment type="caution">
    <text evidence="3">The sequence shown here is derived from an EMBL/GenBank/DDBJ whole genome shotgun (WGS) entry which is preliminary data.</text>
</comment>
<feature type="compositionally biased region" description="Basic and acidic residues" evidence="1">
    <location>
        <begin position="480"/>
        <end position="497"/>
    </location>
</feature>
<evidence type="ECO:0000313" key="4">
    <source>
        <dbReference type="Proteomes" id="UP000287651"/>
    </source>
</evidence>
<dbReference type="Pfam" id="PF03732">
    <property type="entry name" value="Retrotrans_gag"/>
    <property type="match status" value="1"/>
</dbReference>
<protein>
    <recommendedName>
        <fullName evidence="2">Retrotransposon gag domain-containing protein</fullName>
    </recommendedName>
</protein>
<feature type="region of interest" description="Disordered" evidence="1">
    <location>
        <begin position="472"/>
        <end position="557"/>
    </location>
</feature>
<evidence type="ECO:0000259" key="2">
    <source>
        <dbReference type="Pfam" id="PF03732"/>
    </source>
</evidence>
<feature type="region of interest" description="Disordered" evidence="1">
    <location>
        <begin position="1"/>
        <end position="95"/>
    </location>
</feature>
<reference evidence="3 4" key="1">
    <citation type="journal article" date="2014" name="Agronomy (Basel)">
        <title>A Draft Genome Sequence for Ensete ventricosum, the Drought-Tolerant Tree Against Hunger.</title>
        <authorList>
            <person name="Harrison J."/>
            <person name="Moore K.A."/>
            <person name="Paszkiewicz K."/>
            <person name="Jones T."/>
            <person name="Grant M."/>
            <person name="Ambacheew D."/>
            <person name="Muzemil S."/>
            <person name="Studholme D.J."/>
        </authorList>
    </citation>
    <scope>NUCLEOTIDE SEQUENCE [LARGE SCALE GENOMIC DNA]</scope>
</reference>